<dbReference type="Gene3D" id="2.60.40.10">
    <property type="entry name" value="Immunoglobulins"/>
    <property type="match status" value="2"/>
</dbReference>
<dbReference type="PaxDb" id="8355-A0A1L8HC23"/>
<dbReference type="InterPro" id="IPR013106">
    <property type="entry name" value="Ig_V-set"/>
</dbReference>
<evidence type="ECO:0000313" key="12">
    <source>
        <dbReference type="Proteomes" id="UP000186698"/>
    </source>
</evidence>
<evidence type="ECO:0000256" key="7">
    <source>
        <dbReference type="ARBA" id="ARBA00023157"/>
    </source>
</evidence>
<keyword evidence="6" id="KW-0472">Membrane</keyword>
<dbReference type="GO" id="GO:0042130">
    <property type="term" value="P:negative regulation of T cell proliferation"/>
    <property type="evidence" value="ECO:0000318"/>
    <property type="project" value="GO_Central"/>
</dbReference>
<dbReference type="GO" id="GO:0009897">
    <property type="term" value="C:external side of plasma membrane"/>
    <property type="evidence" value="ECO:0000318"/>
    <property type="project" value="GO_Central"/>
</dbReference>
<keyword evidence="8" id="KW-0675">Receptor</keyword>
<feature type="domain" description="Ig-like" evidence="11">
    <location>
        <begin position="22"/>
        <end position="113"/>
    </location>
</feature>
<keyword evidence="10" id="KW-0393">Immunoglobulin domain</keyword>
<keyword evidence="2" id="KW-1003">Cell membrane</keyword>
<proteinExistence type="predicted"/>
<keyword evidence="7" id="KW-1015">Disulfide bond</keyword>
<dbReference type="GeneID" id="108707393"/>
<sequence>MMQLMKVLLFLGPLTACAQDIPTSTINGAALYGGTVELKCDPSIQNPGIQKETFYWQMQKSSHAEPLFEMKGNVSLAEYVEERYRNRTKLKENFDLYLYNVTIEDEGKYECYIAKEHARWQDIAHKCVFNLKVSANFSPTESHSPPIHNMTRGENKTLECSLAGGYPKPSGLTWTVVNSGGTFTMKENVNISEDAQTKLYNISSTLSVLVDGNTTIFCSILQGDENSDIYNFSILVAAENNQSTKAPPTDTKKPVVEVSIYIASGLVLLFLLVTLIAIFLKKRRKRACCTEACNGHTPVRQAEENTEEAPHQEEIIELVDEGHRNGS</sequence>
<gene>
    <name evidence="13" type="primary">cd86.L</name>
</gene>
<evidence type="ECO:0000259" key="11">
    <source>
        <dbReference type="PROSITE" id="PS50835"/>
    </source>
</evidence>
<dbReference type="STRING" id="8355.A0A1L8HC23"/>
<dbReference type="InterPro" id="IPR003599">
    <property type="entry name" value="Ig_sub"/>
</dbReference>
<dbReference type="InterPro" id="IPR051713">
    <property type="entry name" value="T-cell_Activation_Regulation"/>
</dbReference>
<dbReference type="InterPro" id="IPR007110">
    <property type="entry name" value="Ig-like_dom"/>
</dbReference>
<dbReference type="GO" id="GO:0042102">
    <property type="term" value="P:positive regulation of T cell proliferation"/>
    <property type="evidence" value="ECO:0000318"/>
    <property type="project" value="GO_Central"/>
</dbReference>
<dbReference type="AlphaFoldDB" id="A0A1L8HC23"/>
<dbReference type="RefSeq" id="XP_041437368.1">
    <property type="nucleotide sequence ID" value="XM_041581434.1"/>
</dbReference>
<comment type="subcellular location">
    <subcellularLocation>
        <location evidence="1">Cell membrane</location>
        <topology evidence="1">Single-pass type I membrane protein</topology>
    </subcellularLocation>
</comment>
<evidence type="ECO:0000256" key="9">
    <source>
        <dbReference type="ARBA" id="ARBA00023180"/>
    </source>
</evidence>
<dbReference type="InterPro" id="IPR013162">
    <property type="entry name" value="CD80_C2-set"/>
</dbReference>
<dbReference type="PROSITE" id="PS50835">
    <property type="entry name" value="IG_LIKE"/>
    <property type="match status" value="2"/>
</dbReference>
<dbReference type="InterPro" id="IPR036179">
    <property type="entry name" value="Ig-like_dom_sf"/>
</dbReference>
<dbReference type="CTD" id="108707393"/>
<dbReference type="PANTHER" id="PTHR25466">
    <property type="entry name" value="T-LYMPHOCYTE ACTIVATION ANTIGEN"/>
    <property type="match status" value="1"/>
</dbReference>
<evidence type="ECO:0000313" key="13">
    <source>
        <dbReference type="RefSeq" id="XP_041437368.1"/>
    </source>
</evidence>
<dbReference type="PANTHER" id="PTHR25466:SF2">
    <property type="entry name" value="T-LYMPHOCYTE ACTIVATION ANTIGEN CD86"/>
    <property type="match status" value="1"/>
</dbReference>
<dbReference type="OrthoDB" id="9909746at2759"/>
<keyword evidence="3" id="KW-0812">Transmembrane</keyword>
<protein>
    <submittedName>
        <fullName evidence="13">T-lymphocyte activation antigen CD86 isoform X2</fullName>
    </submittedName>
</protein>
<evidence type="ECO:0000256" key="3">
    <source>
        <dbReference type="ARBA" id="ARBA00022692"/>
    </source>
</evidence>
<evidence type="ECO:0000256" key="5">
    <source>
        <dbReference type="ARBA" id="ARBA00022989"/>
    </source>
</evidence>
<feature type="domain" description="Ig-like" evidence="11">
    <location>
        <begin position="139"/>
        <end position="220"/>
    </location>
</feature>
<keyword evidence="9" id="KW-0325">Glycoprotein</keyword>
<dbReference type="GO" id="GO:0031295">
    <property type="term" value="P:T cell costimulation"/>
    <property type="evidence" value="ECO:0000318"/>
    <property type="project" value="GO_Central"/>
</dbReference>
<keyword evidence="5" id="KW-1133">Transmembrane helix</keyword>
<dbReference type="GO" id="GO:0007166">
    <property type="term" value="P:cell surface receptor signaling pathway"/>
    <property type="evidence" value="ECO:0000318"/>
    <property type="project" value="GO_Central"/>
</dbReference>
<dbReference type="GO" id="GO:0006955">
    <property type="term" value="P:immune response"/>
    <property type="evidence" value="ECO:0000318"/>
    <property type="project" value="GO_Central"/>
</dbReference>
<evidence type="ECO:0000256" key="1">
    <source>
        <dbReference type="ARBA" id="ARBA00004251"/>
    </source>
</evidence>
<dbReference type="Proteomes" id="UP000186698">
    <property type="component" value="Chromosome 2L"/>
</dbReference>
<accession>A0A1L8HC23</accession>
<dbReference type="InterPro" id="IPR013783">
    <property type="entry name" value="Ig-like_fold"/>
</dbReference>
<dbReference type="GO" id="GO:0071222">
    <property type="term" value="P:cellular response to lipopolysaccharide"/>
    <property type="evidence" value="ECO:0000318"/>
    <property type="project" value="GO_Central"/>
</dbReference>
<reference evidence="13" key="1">
    <citation type="submission" date="2025-08" db="UniProtKB">
        <authorList>
            <consortium name="RefSeq"/>
        </authorList>
    </citation>
    <scope>IDENTIFICATION</scope>
    <source>
        <strain evidence="13">J_2021</strain>
        <tissue evidence="13">Erythrocytes</tissue>
    </source>
</reference>
<evidence type="ECO:0000256" key="4">
    <source>
        <dbReference type="ARBA" id="ARBA00022729"/>
    </source>
</evidence>
<dbReference type="Pfam" id="PF08205">
    <property type="entry name" value="C2-set_2"/>
    <property type="match status" value="1"/>
</dbReference>
<dbReference type="Pfam" id="PF07686">
    <property type="entry name" value="V-set"/>
    <property type="match status" value="1"/>
</dbReference>
<dbReference type="SUPFAM" id="SSF48726">
    <property type="entry name" value="Immunoglobulin"/>
    <property type="match status" value="2"/>
</dbReference>
<keyword evidence="4" id="KW-0732">Signal</keyword>
<organism evidence="12 13">
    <name type="scientific">Xenopus laevis</name>
    <name type="common">African clawed frog</name>
    <dbReference type="NCBI Taxonomy" id="8355"/>
    <lineage>
        <taxon>Eukaryota</taxon>
        <taxon>Metazoa</taxon>
        <taxon>Chordata</taxon>
        <taxon>Craniata</taxon>
        <taxon>Vertebrata</taxon>
        <taxon>Euteleostomi</taxon>
        <taxon>Amphibia</taxon>
        <taxon>Batrachia</taxon>
        <taxon>Anura</taxon>
        <taxon>Pipoidea</taxon>
        <taxon>Pipidae</taxon>
        <taxon>Xenopodinae</taxon>
        <taxon>Xenopus</taxon>
        <taxon>Xenopus</taxon>
    </lineage>
</organism>
<evidence type="ECO:0000256" key="10">
    <source>
        <dbReference type="ARBA" id="ARBA00023319"/>
    </source>
</evidence>
<keyword evidence="12" id="KW-1185">Reference proteome</keyword>
<evidence type="ECO:0000256" key="8">
    <source>
        <dbReference type="ARBA" id="ARBA00023170"/>
    </source>
</evidence>
<evidence type="ECO:0000256" key="2">
    <source>
        <dbReference type="ARBA" id="ARBA00022475"/>
    </source>
</evidence>
<name>A0A1L8HC23_XENLA</name>
<evidence type="ECO:0000256" key="6">
    <source>
        <dbReference type="ARBA" id="ARBA00023136"/>
    </source>
</evidence>
<dbReference type="SMART" id="SM00409">
    <property type="entry name" value="IG"/>
    <property type="match status" value="1"/>
</dbReference>